<dbReference type="PANTHER" id="PTHR37540">
    <property type="entry name" value="TRANSCRIPTION FACTOR (ACR-2), PUTATIVE-RELATED-RELATED"/>
    <property type="match status" value="1"/>
</dbReference>
<dbReference type="OrthoDB" id="4158087at2759"/>
<name>A0A3E2HRG2_SCYLI</name>
<organism evidence="2 3">
    <name type="scientific">Scytalidium lignicola</name>
    <name type="common">Hyphomycete</name>
    <dbReference type="NCBI Taxonomy" id="5539"/>
    <lineage>
        <taxon>Eukaryota</taxon>
        <taxon>Fungi</taxon>
        <taxon>Dikarya</taxon>
        <taxon>Ascomycota</taxon>
        <taxon>Pezizomycotina</taxon>
        <taxon>Leotiomycetes</taxon>
        <taxon>Leotiomycetes incertae sedis</taxon>
        <taxon>Scytalidium</taxon>
    </lineage>
</organism>
<dbReference type="OMA" id="MSKPSWF"/>
<feature type="compositionally biased region" description="Basic residues" evidence="1">
    <location>
        <begin position="102"/>
        <end position="113"/>
    </location>
</feature>
<feature type="region of interest" description="Disordered" evidence="1">
    <location>
        <begin position="65"/>
        <end position="171"/>
    </location>
</feature>
<gene>
    <name evidence="2" type="ORF">B7463_g417</name>
</gene>
<dbReference type="STRING" id="5539.A0A3E2HRG2"/>
<feature type="region of interest" description="Disordered" evidence="1">
    <location>
        <begin position="1"/>
        <end position="52"/>
    </location>
</feature>
<keyword evidence="3" id="KW-1185">Reference proteome</keyword>
<evidence type="ECO:0000256" key="1">
    <source>
        <dbReference type="SAM" id="MobiDB-lite"/>
    </source>
</evidence>
<proteinExistence type="predicted"/>
<dbReference type="EMBL" id="NCSJ02000003">
    <property type="protein sequence ID" value="RFU35949.1"/>
    <property type="molecule type" value="Genomic_DNA"/>
</dbReference>
<accession>A0A3E2HRG2</accession>
<dbReference type="AlphaFoldDB" id="A0A3E2HRG2"/>
<evidence type="ECO:0008006" key="4">
    <source>
        <dbReference type="Google" id="ProtNLM"/>
    </source>
</evidence>
<dbReference type="Proteomes" id="UP000258309">
    <property type="component" value="Unassembled WGS sequence"/>
</dbReference>
<comment type="caution">
    <text evidence="2">The sequence shown here is derived from an EMBL/GenBank/DDBJ whole genome shotgun (WGS) entry which is preliminary data.</text>
</comment>
<evidence type="ECO:0000313" key="2">
    <source>
        <dbReference type="EMBL" id="RFU35949.1"/>
    </source>
</evidence>
<feature type="non-terminal residue" evidence="2">
    <location>
        <position position="1"/>
    </location>
</feature>
<feature type="compositionally biased region" description="Basic and acidic residues" evidence="1">
    <location>
        <begin position="1"/>
        <end position="10"/>
    </location>
</feature>
<dbReference type="InterPro" id="IPR021858">
    <property type="entry name" value="Fun_TF"/>
</dbReference>
<evidence type="ECO:0000313" key="3">
    <source>
        <dbReference type="Proteomes" id="UP000258309"/>
    </source>
</evidence>
<reference evidence="2 3" key="1">
    <citation type="submission" date="2018-05" db="EMBL/GenBank/DDBJ databases">
        <title>Draft genome sequence of Scytalidium lignicola DSM 105466, a ubiquitous saprotrophic fungus.</title>
        <authorList>
            <person name="Buettner E."/>
            <person name="Gebauer A.M."/>
            <person name="Hofrichter M."/>
            <person name="Liers C."/>
            <person name="Kellner H."/>
        </authorList>
    </citation>
    <scope>NUCLEOTIDE SEQUENCE [LARGE SCALE GENOMIC DNA]</scope>
    <source>
        <strain evidence="2 3">DSM 105466</strain>
    </source>
</reference>
<feature type="compositionally biased region" description="Basic residues" evidence="1">
    <location>
        <begin position="66"/>
        <end position="80"/>
    </location>
</feature>
<dbReference type="Pfam" id="PF11951">
    <property type="entry name" value="Fungal_trans_2"/>
    <property type="match status" value="1"/>
</dbReference>
<protein>
    <recommendedName>
        <fullName evidence="4">Tachykinin family protein</fullName>
    </recommendedName>
</protein>
<sequence length="571" mass="64172">MDESSSREDVQGDVQGRAGSGDSGEEDTDTPRKQVSDTPPQQQQQLNFVMHDDQLRVRSIASRASWARRRHNARSQRRSRPSINRMLAPRDLQSESTQQQEHHHHHHHHHPQQLRREEEQEQEHQHQGTLPDRTLAPLSEALQPLSLESSSSSEQLLSRTSSAPHLVKRKREDEGLPGQIVAGVKHAFSLAKVDPFDTLPISLTPKDHGLLHHWLSIYATMMFDQSVNQSFNPVREVWIPIDFSNAASFHGMLAHAAAHLACLRGESISSAAIEHKLEALRLVNNWLQDPVLAVSDDAFSAVLGLLTFERYWGSEEEWSLHLHGLRQMTANRGGLAAFQDNWRLGLVVELVLSMSKPSWFFSSNSPTTLSLFSVAPPASSLGLIRLIPDGGRKLQSLWFLSFIQDLRTIRPPAYPFLPETAEKYPAVATALDCISDSLHVSSARSRNTQGRSSEMIARMMCLFYIAVTVKDSTGYNNSTMQLLEDALDEHQADWKGSVQALHEFLFTSSQELDMEKVRYVEAMVDVAGSLNDDIWTGLERCLLDVLRAEIRGKRSTNNPYTVDSLLANMLV</sequence>
<dbReference type="PANTHER" id="PTHR37540:SF5">
    <property type="entry name" value="TRANSCRIPTION FACTOR DOMAIN-CONTAINING PROTEIN"/>
    <property type="match status" value="1"/>
</dbReference>
<feature type="compositionally biased region" description="Basic and acidic residues" evidence="1">
    <location>
        <begin position="114"/>
        <end position="126"/>
    </location>
</feature>
<feature type="compositionally biased region" description="Low complexity" evidence="1">
    <location>
        <begin position="135"/>
        <end position="158"/>
    </location>
</feature>
<feature type="non-terminal residue" evidence="2">
    <location>
        <position position="571"/>
    </location>
</feature>